<name>A0ABQ7W938_SOLTU</name>
<organism evidence="1 2">
    <name type="scientific">Solanum tuberosum</name>
    <name type="common">Potato</name>
    <dbReference type="NCBI Taxonomy" id="4113"/>
    <lineage>
        <taxon>Eukaryota</taxon>
        <taxon>Viridiplantae</taxon>
        <taxon>Streptophyta</taxon>
        <taxon>Embryophyta</taxon>
        <taxon>Tracheophyta</taxon>
        <taxon>Spermatophyta</taxon>
        <taxon>Magnoliopsida</taxon>
        <taxon>eudicotyledons</taxon>
        <taxon>Gunneridae</taxon>
        <taxon>Pentapetalae</taxon>
        <taxon>asterids</taxon>
        <taxon>lamiids</taxon>
        <taxon>Solanales</taxon>
        <taxon>Solanaceae</taxon>
        <taxon>Solanoideae</taxon>
        <taxon>Solaneae</taxon>
        <taxon>Solanum</taxon>
    </lineage>
</organism>
<sequence>MSINQQVNAAEFFGAPQLFRQETLHDLVGRRRGSGESGYHTHYLEALRHSSFF</sequence>
<dbReference type="EMBL" id="JAIVGD010000003">
    <property type="protein sequence ID" value="KAH0776520.1"/>
    <property type="molecule type" value="Genomic_DNA"/>
</dbReference>
<evidence type="ECO:0000313" key="1">
    <source>
        <dbReference type="EMBL" id="KAH0776520.1"/>
    </source>
</evidence>
<evidence type="ECO:0000313" key="2">
    <source>
        <dbReference type="Proteomes" id="UP000826656"/>
    </source>
</evidence>
<reference evidence="1 2" key="1">
    <citation type="journal article" date="2021" name="bioRxiv">
        <title>Chromosome-scale and haplotype-resolved genome assembly of a tetraploid potato cultivar.</title>
        <authorList>
            <person name="Sun H."/>
            <person name="Jiao W.-B."/>
            <person name="Krause K."/>
            <person name="Campoy J.A."/>
            <person name="Goel M."/>
            <person name="Folz-Donahue K."/>
            <person name="Kukat C."/>
            <person name="Huettel B."/>
            <person name="Schneeberger K."/>
        </authorList>
    </citation>
    <scope>NUCLEOTIDE SEQUENCE [LARGE SCALE GENOMIC DNA]</scope>
    <source>
        <strain evidence="1">SolTubOtavaFocal</strain>
        <tissue evidence="1">Leaves</tissue>
    </source>
</reference>
<keyword evidence="2" id="KW-1185">Reference proteome</keyword>
<comment type="caution">
    <text evidence="1">The sequence shown here is derived from an EMBL/GenBank/DDBJ whole genome shotgun (WGS) entry which is preliminary data.</text>
</comment>
<gene>
    <name evidence="1" type="ORF">KY290_007931</name>
</gene>
<dbReference type="Proteomes" id="UP000826656">
    <property type="component" value="Unassembled WGS sequence"/>
</dbReference>
<protein>
    <submittedName>
        <fullName evidence="1">Uncharacterized protein</fullName>
    </submittedName>
</protein>
<accession>A0ABQ7W938</accession>
<proteinExistence type="predicted"/>